<evidence type="ECO:0000313" key="2">
    <source>
        <dbReference type="Proteomes" id="UP000198287"/>
    </source>
</evidence>
<accession>A0A226EMM5</accession>
<protein>
    <submittedName>
        <fullName evidence="1">Uncharacterized protein</fullName>
    </submittedName>
</protein>
<name>A0A226EMM5_FOLCA</name>
<gene>
    <name evidence="1" type="ORF">Fcan01_07805</name>
</gene>
<evidence type="ECO:0000313" key="1">
    <source>
        <dbReference type="EMBL" id="OXA58021.1"/>
    </source>
</evidence>
<dbReference type="EMBL" id="LNIX01000003">
    <property type="protein sequence ID" value="OXA58021.1"/>
    <property type="molecule type" value="Genomic_DNA"/>
</dbReference>
<sequence>MESWKEAKVFCVSLHWTRTGRKSRGWKTPFNSYFLPSYSTGDYTEGENDDAGESGVQAQLCSPRDLPLHNNLLGDSELLWMDTHFAIAYLTPSASFGYYVSECTLRAIEEAHLQRKLTGARPTNQRCATNSTSL</sequence>
<keyword evidence="2" id="KW-1185">Reference proteome</keyword>
<dbReference type="Proteomes" id="UP000198287">
    <property type="component" value="Unassembled WGS sequence"/>
</dbReference>
<reference evidence="1 2" key="1">
    <citation type="submission" date="2015-12" db="EMBL/GenBank/DDBJ databases">
        <title>The genome of Folsomia candida.</title>
        <authorList>
            <person name="Faddeeva A."/>
            <person name="Derks M.F."/>
            <person name="Anvar Y."/>
            <person name="Smit S."/>
            <person name="Van Straalen N."/>
            <person name="Roelofs D."/>
        </authorList>
    </citation>
    <scope>NUCLEOTIDE SEQUENCE [LARGE SCALE GENOMIC DNA]</scope>
    <source>
        <strain evidence="1 2">VU population</strain>
        <tissue evidence="1">Whole body</tissue>
    </source>
</reference>
<comment type="caution">
    <text evidence="1">The sequence shown here is derived from an EMBL/GenBank/DDBJ whole genome shotgun (WGS) entry which is preliminary data.</text>
</comment>
<dbReference type="AlphaFoldDB" id="A0A226EMM5"/>
<proteinExistence type="predicted"/>
<organism evidence="1 2">
    <name type="scientific">Folsomia candida</name>
    <name type="common">Springtail</name>
    <dbReference type="NCBI Taxonomy" id="158441"/>
    <lineage>
        <taxon>Eukaryota</taxon>
        <taxon>Metazoa</taxon>
        <taxon>Ecdysozoa</taxon>
        <taxon>Arthropoda</taxon>
        <taxon>Hexapoda</taxon>
        <taxon>Collembola</taxon>
        <taxon>Entomobryomorpha</taxon>
        <taxon>Isotomoidea</taxon>
        <taxon>Isotomidae</taxon>
        <taxon>Proisotominae</taxon>
        <taxon>Folsomia</taxon>
    </lineage>
</organism>